<feature type="compositionally biased region" description="Polar residues" evidence="1">
    <location>
        <begin position="1"/>
        <end position="10"/>
    </location>
</feature>
<evidence type="ECO:0000256" key="1">
    <source>
        <dbReference type="SAM" id="MobiDB-lite"/>
    </source>
</evidence>
<sequence>MTEWTLQWSEPGSKRRSNSQSITKGMRRPINTQYLIEWSLVSVCLELELPSRTPSLNPKSSNYSLCLLW</sequence>
<accession>A0AAN9S6Y8</accession>
<proteinExistence type="predicted"/>
<protein>
    <submittedName>
        <fullName evidence="2">Uncharacterized protein</fullName>
    </submittedName>
</protein>
<evidence type="ECO:0000313" key="2">
    <source>
        <dbReference type="EMBL" id="KAK7389756.1"/>
    </source>
</evidence>
<organism evidence="2 3">
    <name type="scientific">Psophocarpus tetragonolobus</name>
    <name type="common">Winged bean</name>
    <name type="synonym">Dolichos tetragonolobus</name>
    <dbReference type="NCBI Taxonomy" id="3891"/>
    <lineage>
        <taxon>Eukaryota</taxon>
        <taxon>Viridiplantae</taxon>
        <taxon>Streptophyta</taxon>
        <taxon>Embryophyta</taxon>
        <taxon>Tracheophyta</taxon>
        <taxon>Spermatophyta</taxon>
        <taxon>Magnoliopsida</taxon>
        <taxon>eudicotyledons</taxon>
        <taxon>Gunneridae</taxon>
        <taxon>Pentapetalae</taxon>
        <taxon>rosids</taxon>
        <taxon>fabids</taxon>
        <taxon>Fabales</taxon>
        <taxon>Fabaceae</taxon>
        <taxon>Papilionoideae</taxon>
        <taxon>50 kb inversion clade</taxon>
        <taxon>NPAAA clade</taxon>
        <taxon>indigoferoid/millettioid clade</taxon>
        <taxon>Phaseoleae</taxon>
        <taxon>Psophocarpus</taxon>
    </lineage>
</organism>
<evidence type="ECO:0000313" key="3">
    <source>
        <dbReference type="Proteomes" id="UP001386955"/>
    </source>
</evidence>
<reference evidence="2 3" key="1">
    <citation type="submission" date="2024-01" db="EMBL/GenBank/DDBJ databases">
        <title>The genomes of 5 underutilized Papilionoideae crops provide insights into root nodulation and disease resistanc.</title>
        <authorList>
            <person name="Jiang F."/>
        </authorList>
    </citation>
    <scope>NUCLEOTIDE SEQUENCE [LARGE SCALE GENOMIC DNA]</scope>
    <source>
        <strain evidence="2">DUOXIRENSHENG_FW03</strain>
        <tissue evidence="2">Leaves</tissue>
    </source>
</reference>
<feature type="region of interest" description="Disordered" evidence="1">
    <location>
        <begin position="1"/>
        <end position="24"/>
    </location>
</feature>
<gene>
    <name evidence="2" type="ORF">VNO78_25049</name>
</gene>
<dbReference type="AlphaFoldDB" id="A0AAN9S6Y8"/>
<comment type="caution">
    <text evidence="2">The sequence shown here is derived from an EMBL/GenBank/DDBJ whole genome shotgun (WGS) entry which is preliminary data.</text>
</comment>
<dbReference type="EMBL" id="JAYMYS010000006">
    <property type="protein sequence ID" value="KAK7389756.1"/>
    <property type="molecule type" value="Genomic_DNA"/>
</dbReference>
<dbReference type="Proteomes" id="UP001386955">
    <property type="component" value="Unassembled WGS sequence"/>
</dbReference>
<keyword evidence="3" id="KW-1185">Reference proteome</keyword>
<name>A0AAN9S6Y8_PSOTE</name>